<accession>A0A8J7YMK5</accession>
<evidence type="ECO:0000256" key="1">
    <source>
        <dbReference type="SAM" id="MobiDB-lite"/>
    </source>
</evidence>
<dbReference type="InterPro" id="IPR006680">
    <property type="entry name" value="Amidohydro-rel"/>
</dbReference>
<dbReference type="AlphaFoldDB" id="A0A8J7YMK5"/>
<proteinExistence type="predicted"/>
<name>A0A8J7YMK5_9EURY</name>
<evidence type="ECO:0000313" key="4">
    <source>
        <dbReference type="Proteomes" id="UP000783863"/>
    </source>
</evidence>
<protein>
    <submittedName>
        <fullName evidence="3">Amidohydrolase family protein</fullName>
    </submittedName>
</protein>
<comment type="caution">
    <text evidence="3">The sequence shown here is derived from an EMBL/GenBank/DDBJ whole genome shotgun (WGS) entry which is preliminary data.</text>
</comment>
<evidence type="ECO:0000313" key="3">
    <source>
        <dbReference type="EMBL" id="MBX0305994.1"/>
    </source>
</evidence>
<sequence>MLENGELVVDAVSHCFNHADDNHLHPHAQRWDDETYELGEQLMPEEYVFPEEIFYRDHQPEELERLLFLESQIDYSVYHSLPLDDYFKDGYVSREKGFELRDRNPNRMGMIVDINPLEDDAVEQVEYYAKKKDVDGIKLYPSRYQNGRDLSLQLNEDTVRPVLEKAADLDIGTVGIHKFIPFATAPTKYFRIDDVEEAALAFPELNFEVIHAGFSFLEETVFAMASHDNVYANIENTAHMACSRPKKFARSLGEMLYWAGPDRIVFSSGATALHPQPPIDAIWDFEMPEDLRAGEDYPEVTQEDKEKILGKNKLRLMGKDPEQVKKDIEGDKWDQKIQELKERGEYPAAPWSTYEEPTEGASKERVKYV</sequence>
<dbReference type="PANTHER" id="PTHR42889">
    <property type="entry name" value="BLR3681 PROTEIN"/>
    <property type="match status" value="1"/>
</dbReference>
<keyword evidence="4" id="KW-1185">Reference proteome</keyword>
<dbReference type="Pfam" id="PF04909">
    <property type="entry name" value="Amidohydro_2"/>
    <property type="match status" value="1"/>
</dbReference>
<dbReference type="InterPro" id="IPR032466">
    <property type="entry name" value="Metal_Hydrolase"/>
</dbReference>
<organism evidence="3 4">
    <name type="scientific">Haloarcula salinisoli</name>
    <dbReference type="NCBI Taxonomy" id="2487746"/>
    <lineage>
        <taxon>Archaea</taxon>
        <taxon>Methanobacteriati</taxon>
        <taxon>Methanobacteriota</taxon>
        <taxon>Stenosarchaea group</taxon>
        <taxon>Halobacteria</taxon>
        <taxon>Halobacteriales</taxon>
        <taxon>Haloarculaceae</taxon>
        <taxon>Haloarcula</taxon>
    </lineage>
</organism>
<dbReference type="GO" id="GO:0016787">
    <property type="term" value="F:hydrolase activity"/>
    <property type="evidence" value="ECO:0007669"/>
    <property type="project" value="InterPro"/>
</dbReference>
<feature type="domain" description="Amidohydrolase-related" evidence="2">
    <location>
        <begin position="100"/>
        <end position="316"/>
    </location>
</feature>
<evidence type="ECO:0000259" key="2">
    <source>
        <dbReference type="Pfam" id="PF04909"/>
    </source>
</evidence>
<reference evidence="3" key="1">
    <citation type="submission" date="2021-06" db="EMBL/GenBank/DDBJ databases">
        <title>Halomicroarcula sp. F24A a new haloarchaeum isolated from saline soil.</title>
        <authorList>
            <person name="Duran-Viseras A."/>
            <person name="Sanchez-Porro C."/>
            <person name="Ventosa A."/>
        </authorList>
    </citation>
    <scope>NUCLEOTIDE SEQUENCE</scope>
    <source>
        <strain evidence="3">F24A</strain>
    </source>
</reference>
<dbReference type="RefSeq" id="WP_220590190.1">
    <property type="nucleotide sequence ID" value="NZ_RKLQ01000007.1"/>
</dbReference>
<gene>
    <name evidence="3" type="ORF">EGD98_20310</name>
</gene>
<dbReference type="Gene3D" id="3.20.20.140">
    <property type="entry name" value="Metal-dependent hydrolases"/>
    <property type="match status" value="1"/>
</dbReference>
<feature type="region of interest" description="Disordered" evidence="1">
    <location>
        <begin position="339"/>
        <end position="369"/>
    </location>
</feature>
<dbReference type="SUPFAM" id="SSF51556">
    <property type="entry name" value="Metallo-dependent hydrolases"/>
    <property type="match status" value="1"/>
</dbReference>
<dbReference type="Proteomes" id="UP000783863">
    <property type="component" value="Unassembled WGS sequence"/>
</dbReference>
<dbReference type="EMBL" id="RKLQ01000007">
    <property type="protein sequence ID" value="MBX0305994.1"/>
    <property type="molecule type" value="Genomic_DNA"/>
</dbReference>
<dbReference type="PANTHER" id="PTHR42889:SF1">
    <property type="entry name" value="BLR3681 PROTEIN"/>
    <property type="match status" value="1"/>
</dbReference>